<organism evidence="2">
    <name type="scientific">Bionectria ochroleuca</name>
    <name type="common">Gliocladium roseum</name>
    <dbReference type="NCBI Taxonomy" id="29856"/>
    <lineage>
        <taxon>Eukaryota</taxon>
        <taxon>Fungi</taxon>
        <taxon>Dikarya</taxon>
        <taxon>Ascomycota</taxon>
        <taxon>Pezizomycotina</taxon>
        <taxon>Sordariomycetes</taxon>
        <taxon>Hypocreomycetidae</taxon>
        <taxon>Hypocreales</taxon>
        <taxon>Bionectriaceae</taxon>
        <taxon>Clonostachys</taxon>
    </lineage>
</organism>
<gene>
    <name evidence="2" type="ORF">BN869_000013120_1</name>
</gene>
<sequence length="228" mass="25902">MATKSQITPEDTLHILSEPKDSLIPAKRQRVQPDLEDTPEGRPPPRTRSSDDDGAHNSHYTKHARETPLIRRHLLPDLPAIPPLYDDPTNSIIIDGRRVLISTKAILSPEFEEASPAVSPPSRVQSIIRTRSRQILQASAPTVYISCLSPALRKAVVYIAYYRPALPRSAPRNGPWTALEMIQRMIDFERYRALWNIYHYIGLLEATYDRASIIRSQSVLLYMLRCLA</sequence>
<dbReference type="EMBL" id="CDPU01000084">
    <property type="protein sequence ID" value="CEO57062.1"/>
    <property type="molecule type" value="Genomic_DNA"/>
</dbReference>
<evidence type="ECO:0000256" key="1">
    <source>
        <dbReference type="SAM" id="MobiDB-lite"/>
    </source>
</evidence>
<evidence type="ECO:0000313" key="2">
    <source>
        <dbReference type="EMBL" id="CEO57062.1"/>
    </source>
</evidence>
<protein>
    <submittedName>
        <fullName evidence="2">Uncharacterized protein</fullName>
    </submittedName>
</protein>
<dbReference type="AlphaFoldDB" id="A0A0B7KNP7"/>
<feature type="compositionally biased region" description="Basic and acidic residues" evidence="1">
    <location>
        <begin position="11"/>
        <end position="21"/>
    </location>
</feature>
<reference evidence="2" key="1">
    <citation type="submission" date="2015-01" db="EMBL/GenBank/DDBJ databases">
        <authorList>
            <person name="Durling Mikael"/>
        </authorList>
    </citation>
    <scope>NUCLEOTIDE SEQUENCE</scope>
</reference>
<feature type="region of interest" description="Disordered" evidence="1">
    <location>
        <begin position="1"/>
        <end position="68"/>
    </location>
</feature>
<name>A0A0B7KNP7_BIOOC</name>
<accession>A0A0B7KNP7</accession>
<proteinExistence type="predicted"/>